<dbReference type="GO" id="GO:0005737">
    <property type="term" value="C:cytoplasm"/>
    <property type="evidence" value="ECO:0007669"/>
    <property type="project" value="TreeGrafter"/>
</dbReference>
<dbReference type="InterPro" id="IPR011989">
    <property type="entry name" value="ARM-like"/>
</dbReference>
<dbReference type="OrthoDB" id="2133652at2759"/>
<dbReference type="STRING" id="448386.A0A2V3IQ51"/>
<dbReference type="Proteomes" id="UP000247409">
    <property type="component" value="Unassembled WGS sequence"/>
</dbReference>
<keyword evidence="4" id="KW-1185">Reference proteome</keyword>
<dbReference type="SUPFAM" id="SSF48371">
    <property type="entry name" value="ARM repeat"/>
    <property type="match status" value="1"/>
</dbReference>
<dbReference type="PANTHER" id="PTHR23346:SF19">
    <property type="entry name" value="PROTEASOME ADAPTER AND SCAFFOLD PROTEIN ECM29"/>
    <property type="match status" value="1"/>
</dbReference>
<dbReference type="InterPro" id="IPR016024">
    <property type="entry name" value="ARM-type_fold"/>
</dbReference>
<feature type="domain" description="Proteasome adapter and scaffold protein ECM29 HEAT-repeat" evidence="2">
    <location>
        <begin position="30"/>
        <end position="186"/>
    </location>
</feature>
<dbReference type="Pfam" id="PF23731">
    <property type="entry name" value="ARM_ECM29_C"/>
    <property type="match status" value="1"/>
</dbReference>
<dbReference type="EMBL" id="NBIV01000098">
    <property type="protein sequence ID" value="PXF44183.1"/>
    <property type="molecule type" value="Genomic_DNA"/>
</dbReference>
<reference evidence="3 4" key="1">
    <citation type="journal article" date="2018" name="Mol. Biol. Evol.">
        <title>Analysis of the draft genome of the red seaweed Gracilariopsis chorda provides insights into genome size evolution in Rhodophyta.</title>
        <authorList>
            <person name="Lee J."/>
            <person name="Yang E.C."/>
            <person name="Graf L."/>
            <person name="Yang J.H."/>
            <person name="Qiu H."/>
            <person name="Zel Zion U."/>
            <person name="Chan C.X."/>
            <person name="Stephens T.G."/>
            <person name="Weber A.P.M."/>
            <person name="Boo G.H."/>
            <person name="Boo S.M."/>
            <person name="Kim K.M."/>
            <person name="Shin Y."/>
            <person name="Jung M."/>
            <person name="Lee S.J."/>
            <person name="Yim H.S."/>
            <person name="Lee J.H."/>
            <person name="Bhattacharya D."/>
            <person name="Yoon H.S."/>
        </authorList>
    </citation>
    <scope>NUCLEOTIDE SEQUENCE [LARGE SCALE GENOMIC DNA]</scope>
    <source>
        <strain evidence="3 4">SKKU-2015</strain>
        <tissue evidence="3">Whole body</tissue>
    </source>
</reference>
<evidence type="ECO:0000313" key="4">
    <source>
        <dbReference type="Proteomes" id="UP000247409"/>
    </source>
</evidence>
<dbReference type="InterPro" id="IPR055443">
    <property type="entry name" value="HEAT_ECM29"/>
</dbReference>
<organism evidence="3 4">
    <name type="scientific">Gracilariopsis chorda</name>
    <dbReference type="NCBI Taxonomy" id="448386"/>
    <lineage>
        <taxon>Eukaryota</taxon>
        <taxon>Rhodophyta</taxon>
        <taxon>Florideophyceae</taxon>
        <taxon>Rhodymeniophycidae</taxon>
        <taxon>Gracilariales</taxon>
        <taxon>Gracilariaceae</taxon>
        <taxon>Gracilariopsis</taxon>
    </lineage>
</organism>
<dbReference type="Pfam" id="PF24492">
    <property type="entry name" value="HEAT_ECM29"/>
    <property type="match status" value="1"/>
</dbReference>
<sequence>MPAFTHSASEVRALVSKTLSEIIRHGGTGLRSSVPQLMSNLLEAATELEPQVLNYAQFHVASAEELENARVSAASMSSSSLIDSLERLAGQVDETIAEQVVSSLVRLARIGVGIPTRAATARLFSTILQSRAVVMEPYAGKLMFAAAGSAGMERISMLRKAWSNAAGKAAKLAKVDDVGRYVRQIMNKAKSEEPRDRALASSLAAGLWKMTPDTAHQHASAILPLAYMGRRETDDNAGDASKNWNEVWDEGSPSTQVGLRLYAKEIVGICEERLSTSAQYRVKRSAAATLGDLAKASNDRVDVQYLSRSAKALLLVLPGHIWDGQIVVVEAIGSLAESCSRPNLWDCCGGGENVVKSLLVESHRGKKDYRIAAIQAASKVLNNSRNNVRMYKDVRRELSEFLESSDVEGAEAMSNISRMVWETGSDADAVDARNKARKAQKQLCKAAIQCLETSLSSAEHSDEQLLHVQDLLGIFEKVIQGDWDVRLSTLEALKRVTDRIASGDICKTAPAGAKGTMYERIVNLSRDGIHEPKYAALKKTGLSILEALTASADDFNFKHIIVGDTMKHIVVCREDDADPGVRSVAKQLCANLKHN</sequence>
<dbReference type="Gene3D" id="1.25.10.10">
    <property type="entry name" value="Leucine-rich Repeat Variant"/>
    <property type="match status" value="1"/>
</dbReference>
<accession>A0A2V3IQ51</accession>
<dbReference type="GO" id="GO:0060090">
    <property type="term" value="F:molecular adaptor activity"/>
    <property type="evidence" value="ECO:0007669"/>
    <property type="project" value="TreeGrafter"/>
</dbReference>
<gene>
    <name evidence="3" type="ORF">BWQ96_06043</name>
</gene>
<dbReference type="AlphaFoldDB" id="A0A2V3IQ51"/>
<keyword evidence="3" id="KW-0647">Proteasome</keyword>
<protein>
    <submittedName>
        <fullName evidence="3">Proteasome-associated protein ECM29-like</fullName>
    </submittedName>
</protein>
<comment type="caution">
    <text evidence="3">The sequence shown here is derived from an EMBL/GenBank/DDBJ whole genome shotgun (WGS) entry which is preliminary data.</text>
</comment>
<evidence type="ECO:0000256" key="1">
    <source>
        <dbReference type="ARBA" id="ARBA00022737"/>
    </source>
</evidence>
<evidence type="ECO:0000313" key="3">
    <source>
        <dbReference type="EMBL" id="PXF44183.1"/>
    </source>
</evidence>
<proteinExistence type="predicted"/>
<dbReference type="GO" id="GO:0036503">
    <property type="term" value="P:ERAD pathway"/>
    <property type="evidence" value="ECO:0007669"/>
    <property type="project" value="TreeGrafter"/>
</dbReference>
<dbReference type="GO" id="GO:0000502">
    <property type="term" value="C:proteasome complex"/>
    <property type="evidence" value="ECO:0007669"/>
    <property type="project" value="UniProtKB-KW"/>
</dbReference>
<dbReference type="PANTHER" id="PTHR23346">
    <property type="entry name" value="TRANSLATIONAL ACTIVATOR GCN1-RELATED"/>
    <property type="match status" value="1"/>
</dbReference>
<name>A0A2V3IQ51_9FLOR</name>
<keyword evidence="1" id="KW-0677">Repeat</keyword>
<evidence type="ECO:0000259" key="2">
    <source>
        <dbReference type="Pfam" id="PF24492"/>
    </source>
</evidence>
<dbReference type="GO" id="GO:0005634">
    <property type="term" value="C:nucleus"/>
    <property type="evidence" value="ECO:0007669"/>
    <property type="project" value="TreeGrafter"/>
</dbReference>